<evidence type="ECO:0000313" key="1">
    <source>
        <dbReference type="EMBL" id="KAF2625554.1"/>
    </source>
</evidence>
<evidence type="ECO:0000313" key="2">
    <source>
        <dbReference type="Proteomes" id="UP000799754"/>
    </source>
</evidence>
<name>A0ACB6RXA0_9PLEO</name>
<gene>
    <name evidence="1" type="ORF">BU25DRAFT_449963</name>
</gene>
<accession>A0ACB6RXA0</accession>
<dbReference type="Proteomes" id="UP000799754">
    <property type="component" value="Unassembled WGS sequence"/>
</dbReference>
<sequence length="139" mass="15207">MASKEFVEFYNLRIWEDDDIQEARPSGISNNVSTNFEDTHNGSGYDSGFSGNFRNHDGGYNTFDNEYGGQHGCFNGDDGRFDTHYTGFRDQNCGYAGSHTGCGSLMAATAMRMYSAIPTTSPAMIIMVTTTTDSTLEAS</sequence>
<keyword evidence="2" id="KW-1185">Reference proteome</keyword>
<proteinExistence type="predicted"/>
<reference evidence="1" key="1">
    <citation type="journal article" date="2020" name="Stud. Mycol.">
        <title>101 Dothideomycetes genomes: a test case for predicting lifestyles and emergence of pathogens.</title>
        <authorList>
            <person name="Haridas S."/>
            <person name="Albert R."/>
            <person name="Binder M."/>
            <person name="Bloem J."/>
            <person name="Labutti K."/>
            <person name="Salamov A."/>
            <person name="Andreopoulos B."/>
            <person name="Baker S."/>
            <person name="Barry K."/>
            <person name="Bills G."/>
            <person name="Bluhm B."/>
            <person name="Cannon C."/>
            <person name="Castanera R."/>
            <person name="Culley D."/>
            <person name="Daum C."/>
            <person name="Ezra D."/>
            <person name="Gonzalez J."/>
            <person name="Henrissat B."/>
            <person name="Kuo A."/>
            <person name="Liang C."/>
            <person name="Lipzen A."/>
            <person name="Lutzoni F."/>
            <person name="Magnuson J."/>
            <person name="Mondo S."/>
            <person name="Nolan M."/>
            <person name="Ohm R."/>
            <person name="Pangilinan J."/>
            <person name="Park H.-J."/>
            <person name="Ramirez L."/>
            <person name="Alfaro M."/>
            <person name="Sun H."/>
            <person name="Tritt A."/>
            <person name="Yoshinaga Y."/>
            <person name="Zwiers L.-H."/>
            <person name="Turgeon B."/>
            <person name="Goodwin S."/>
            <person name="Spatafora J."/>
            <person name="Crous P."/>
            <person name="Grigoriev I."/>
        </authorList>
    </citation>
    <scope>NUCLEOTIDE SEQUENCE</scope>
    <source>
        <strain evidence="1">CBS 525.71</strain>
    </source>
</reference>
<dbReference type="EMBL" id="MU006725">
    <property type="protein sequence ID" value="KAF2625554.1"/>
    <property type="molecule type" value="Genomic_DNA"/>
</dbReference>
<protein>
    <submittedName>
        <fullName evidence="1">Uncharacterized protein</fullName>
    </submittedName>
</protein>
<comment type="caution">
    <text evidence="1">The sequence shown here is derived from an EMBL/GenBank/DDBJ whole genome shotgun (WGS) entry which is preliminary data.</text>
</comment>
<organism evidence="1 2">
    <name type="scientific">Macroventuria anomochaeta</name>
    <dbReference type="NCBI Taxonomy" id="301207"/>
    <lineage>
        <taxon>Eukaryota</taxon>
        <taxon>Fungi</taxon>
        <taxon>Dikarya</taxon>
        <taxon>Ascomycota</taxon>
        <taxon>Pezizomycotina</taxon>
        <taxon>Dothideomycetes</taxon>
        <taxon>Pleosporomycetidae</taxon>
        <taxon>Pleosporales</taxon>
        <taxon>Pleosporineae</taxon>
        <taxon>Didymellaceae</taxon>
        <taxon>Macroventuria</taxon>
    </lineage>
</organism>